<organism evidence="2 3">
    <name type="scientific">Caenorhabditis nigoni</name>
    <dbReference type="NCBI Taxonomy" id="1611254"/>
    <lineage>
        <taxon>Eukaryota</taxon>
        <taxon>Metazoa</taxon>
        <taxon>Ecdysozoa</taxon>
        <taxon>Nematoda</taxon>
        <taxon>Chromadorea</taxon>
        <taxon>Rhabditida</taxon>
        <taxon>Rhabditina</taxon>
        <taxon>Rhabditomorpha</taxon>
        <taxon>Rhabditoidea</taxon>
        <taxon>Rhabditidae</taxon>
        <taxon>Peloderinae</taxon>
        <taxon>Caenorhabditis</taxon>
    </lineage>
</organism>
<evidence type="ECO:0000313" key="3">
    <source>
        <dbReference type="Proteomes" id="UP000230233"/>
    </source>
</evidence>
<reference evidence="3" key="1">
    <citation type="submission" date="2017-10" db="EMBL/GenBank/DDBJ databases">
        <title>Rapid genome shrinkage in a self-fertile nematode reveals novel sperm competition proteins.</title>
        <authorList>
            <person name="Yin D."/>
            <person name="Schwarz E.M."/>
            <person name="Thomas C.G."/>
            <person name="Felde R.L."/>
            <person name="Korf I.F."/>
            <person name="Cutter A.D."/>
            <person name="Schartner C.M."/>
            <person name="Ralston E.J."/>
            <person name="Meyer B.J."/>
            <person name="Haag E.S."/>
        </authorList>
    </citation>
    <scope>NUCLEOTIDE SEQUENCE [LARGE SCALE GENOMIC DNA]</scope>
    <source>
        <strain evidence="3">JU1422</strain>
    </source>
</reference>
<dbReference type="EMBL" id="PDUG01000002">
    <property type="protein sequence ID" value="PIC43926.1"/>
    <property type="molecule type" value="Genomic_DNA"/>
</dbReference>
<comment type="caution">
    <text evidence="2">The sequence shown here is derived from an EMBL/GenBank/DDBJ whole genome shotgun (WGS) entry which is preliminary data.</text>
</comment>
<sequence length="80" mass="8775">MPFQPNPSASEFQPPMDVISDDVAPKSTPIQKTSEVQTSQENVISPDQSLEAIDGKFLPIRSDDSPVDSHLFQIDDPSSF</sequence>
<accession>A0A2G5UXG7</accession>
<evidence type="ECO:0000256" key="1">
    <source>
        <dbReference type="SAM" id="MobiDB-lite"/>
    </source>
</evidence>
<keyword evidence="3" id="KW-1185">Reference proteome</keyword>
<protein>
    <submittedName>
        <fullName evidence="2">Uncharacterized protein</fullName>
    </submittedName>
</protein>
<proteinExistence type="predicted"/>
<gene>
    <name evidence="2" type="primary">Cnig_chr_II.g4480</name>
    <name evidence="2" type="ORF">B9Z55_004480</name>
</gene>
<dbReference type="STRING" id="1611254.A0A2G5UXG7"/>
<dbReference type="Proteomes" id="UP000230233">
    <property type="component" value="Chromosome II"/>
</dbReference>
<name>A0A2G5UXG7_9PELO</name>
<feature type="region of interest" description="Disordered" evidence="1">
    <location>
        <begin position="59"/>
        <end position="80"/>
    </location>
</feature>
<dbReference type="AlphaFoldDB" id="A0A2G5UXG7"/>
<evidence type="ECO:0000313" key="2">
    <source>
        <dbReference type="EMBL" id="PIC43926.1"/>
    </source>
</evidence>
<dbReference type="OrthoDB" id="5838215at2759"/>